<evidence type="ECO:0000313" key="7">
    <source>
        <dbReference type="Proteomes" id="UP000030526"/>
    </source>
</evidence>
<dbReference type="PANTHER" id="PTHR30629:SF6">
    <property type="entry name" value="PROPHAGE INTEGRASE INTA-RELATED"/>
    <property type="match status" value="1"/>
</dbReference>
<dbReference type="PANTHER" id="PTHR30629">
    <property type="entry name" value="PROPHAGE INTEGRASE"/>
    <property type="match status" value="1"/>
</dbReference>
<feature type="domain" description="Tyr recombinase" evidence="5">
    <location>
        <begin position="209"/>
        <end position="386"/>
    </location>
</feature>
<dbReference type="InterPro" id="IPR025166">
    <property type="entry name" value="Integrase_DNA_bind_dom"/>
</dbReference>
<gene>
    <name evidence="6" type="ORF">JP32_08720</name>
</gene>
<dbReference type="InterPro" id="IPR010998">
    <property type="entry name" value="Integrase_recombinase_N"/>
</dbReference>
<dbReference type="InterPro" id="IPR002104">
    <property type="entry name" value="Integrase_catalytic"/>
</dbReference>
<dbReference type="RefSeq" id="WP_039084399.1">
    <property type="nucleotide sequence ID" value="NZ_JPXS01000045.1"/>
</dbReference>
<sequence length="400" mass="45806">MPKVIKPLTNTEVDKAKIKDKEYNLTDGQGLILRIKPTGAKTWLFNYYHPTTKKRTSLTIGTYPSVTLAQARIKREEFRALLAQDIDPQEKAKEEERAISEQLEHSFLSVAQKWKEKKAQEVEALTLKKNWRRLEMFLLPAIQHIAVEKISPSIVIQALQPLSNQQKGDTLKRTIRLLNEVLNFAVNYGLISFNPCLKLNEVFSFGKVTNNPAINPSELATLMKAVMWSSCAIQTKMLFKFQLLTMTRPSEASGAIWKEMDLAKALWTIPASRMKKRKDFTIPLSSQSIDILEKMKAMNVNDHYVFESWIKPNQPLSSQTINKMLVDLGFKNKQTAHGLRSIGRTYLEEQGIDYAVAEMCLSHSTGSQTSLAYNRSDYLEQRRIVMQIWGDYVEKCEKTI</sequence>
<keyword evidence="4" id="KW-0233">DNA recombination</keyword>
<dbReference type="Pfam" id="PF13356">
    <property type="entry name" value="Arm-DNA-bind_3"/>
    <property type="match status" value="1"/>
</dbReference>
<dbReference type="PROSITE" id="PS51898">
    <property type="entry name" value="TYR_RECOMBINASE"/>
    <property type="match status" value="1"/>
</dbReference>
<proteinExistence type="inferred from homology"/>
<dbReference type="GO" id="GO:0006310">
    <property type="term" value="P:DNA recombination"/>
    <property type="evidence" value="ECO:0007669"/>
    <property type="project" value="UniProtKB-KW"/>
</dbReference>
<dbReference type="CDD" id="cd00801">
    <property type="entry name" value="INT_P4_C"/>
    <property type="match status" value="1"/>
</dbReference>
<dbReference type="EMBL" id="JPXS01000045">
    <property type="protein sequence ID" value="KGQ30496.1"/>
    <property type="molecule type" value="Genomic_DNA"/>
</dbReference>
<dbReference type="Gene3D" id="1.10.443.10">
    <property type="entry name" value="Intergrase catalytic core"/>
    <property type="match status" value="1"/>
</dbReference>
<dbReference type="Pfam" id="PF22022">
    <property type="entry name" value="Phage_int_M"/>
    <property type="match status" value="1"/>
</dbReference>
<dbReference type="GO" id="GO:0015074">
    <property type="term" value="P:DNA integration"/>
    <property type="evidence" value="ECO:0007669"/>
    <property type="project" value="UniProtKB-KW"/>
</dbReference>
<reference evidence="6 7" key="1">
    <citation type="submission" date="2014-08" db="EMBL/GenBank/DDBJ databases">
        <title>Chaperone-usher fimbriae in a diverse selection of Gallibacterium genomes.</title>
        <authorList>
            <person name="Kudirkiene E."/>
            <person name="Bager R.J."/>
            <person name="Johnson T.J."/>
            <person name="Bojesen A.M."/>
        </authorList>
    </citation>
    <scope>NUCLEOTIDE SEQUENCE [LARGE SCALE GENOMIC DNA]</scope>
    <source>
        <strain evidence="6 7">20558/3kl.</strain>
    </source>
</reference>
<name>A0A0A2XDK2_9PAST</name>
<dbReference type="Pfam" id="PF00589">
    <property type="entry name" value="Phage_integrase"/>
    <property type="match status" value="1"/>
</dbReference>
<dbReference type="InterPro" id="IPR050808">
    <property type="entry name" value="Phage_Integrase"/>
</dbReference>
<dbReference type="InterPro" id="IPR053876">
    <property type="entry name" value="Phage_int_M"/>
</dbReference>
<organism evidence="6 7">
    <name type="scientific">Gallibacterium anatis</name>
    <dbReference type="NCBI Taxonomy" id="750"/>
    <lineage>
        <taxon>Bacteria</taxon>
        <taxon>Pseudomonadati</taxon>
        <taxon>Pseudomonadota</taxon>
        <taxon>Gammaproteobacteria</taxon>
        <taxon>Pasteurellales</taxon>
        <taxon>Pasteurellaceae</taxon>
        <taxon>Gallibacterium</taxon>
    </lineage>
</organism>
<dbReference type="Gene3D" id="3.30.160.390">
    <property type="entry name" value="Integrase, DNA-binding domain"/>
    <property type="match status" value="1"/>
</dbReference>
<dbReference type="InterPro" id="IPR011010">
    <property type="entry name" value="DNA_brk_join_enz"/>
</dbReference>
<comment type="caution">
    <text evidence="6">The sequence shown here is derived from an EMBL/GenBank/DDBJ whole genome shotgun (WGS) entry which is preliminary data.</text>
</comment>
<dbReference type="AlphaFoldDB" id="A0A0A2XDK2"/>
<evidence type="ECO:0000313" key="6">
    <source>
        <dbReference type="EMBL" id="KGQ30496.1"/>
    </source>
</evidence>
<dbReference type="InterPro" id="IPR038488">
    <property type="entry name" value="Integrase_DNA-bd_sf"/>
</dbReference>
<evidence type="ECO:0000259" key="5">
    <source>
        <dbReference type="PROSITE" id="PS51898"/>
    </source>
</evidence>
<accession>A0A0A2XDK2</accession>
<dbReference type="SUPFAM" id="SSF56349">
    <property type="entry name" value="DNA breaking-rejoining enzymes"/>
    <property type="match status" value="1"/>
</dbReference>
<evidence type="ECO:0000256" key="3">
    <source>
        <dbReference type="ARBA" id="ARBA00023125"/>
    </source>
</evidence>
<evidence type="ECO:0000256" key="1">
    <source>
        <dbReference type="ARBA" id="ARBA00008857"/>
    </source>
</evidence>
<keyword evidence="3" id="KW-0238">DNA-binding</keyword>
<protein>
    <submittedName>
        <fullName evidence="6">Preprotein translocase</fullName>
    </submittedName>
</protein>
<dbReference type="Proteomes" id="UP000030526">
    <property type="component" value="Unassembled WGS sequence"/>
</dbReference>
<keyword evidence="2" id="KW-0229">DNA integration</keyword>
<comment type="similarity">
    <text evidence="1">Belongs to the 'phage' integrase family.</text>
</comment>
<dbReference type="InterPro" id="IPR013762">
    <property type="entry name" value="Integrase-like_cat_sf"/>
</dbReference>
<evidence type="ECO:0000256" key="4">
    <source>
        <dbReference type="ARBA" id="ARBA00023172"/>
    </source>
</evidence>
<dbReference type="GO" id="GO:0003677">
    <property type="term" value="F:DNA binding"/>
    <property type="evidence" value="ECO:0007669"/>
    <property type="project" value="UniProtKB-KW"/>
</dbReference>
<dbReference type="Gene3D" id="1.10.150.130">
    <property type="match status" value="1"/>
</dbReference>
<evidence type="ECO:0000256" key="2">
    <source>
        <dbReference type="ARBA" id="ARBA00022908"/>
    </source>
</evidence>